<evidence type="ECO:0000256" key="2">
    <source>
        <dbReference type="ARBA" id="ARBA00006314"/>
    </source>
</evidence>
<evidence type="ECO:0000313" key="12">
    <source>
        <dbReference type="RefSeq" id="XP_018328908.1"/>
    </source>
</evidence>
<keyword evidence="6 8" id="KW-0472">Membrane</keyword>
<evidence type="ECO:0000256" key="5">
    <source>
        <dbReference type="ARBA" id="ARBA00022989"/>
    </source>
</evidence>
<dbReference type="OrthoDB" id="6277625at2759"/>
<evidence type="ECO:0000313" key="9">
    <source>
        <dbReference type="Proteomes" id="UP000192223"/>
    </source>
</evidence>
<dbReference type="PANTHER" id="PTHR31592">
    <property type="entry name" value="TRANSMEMBRANE PROTEIN 192"/>
    <property type="match status" value="1"/>
</dbReference>
<accession>A0A1W4WYF2</accession>
<comment type="subcellular location">
    <subcellularLocation>
        <location evidence="1">Membrane</location>
        <topology evidence="1">Multi-pass membrane protein</topology>
    </subcellularLocation>
</comment>
<dbReference type="AlphaFoldDB" id="A0A1W4WYF2"/>
<evidence type="ECO:0000313" key="11">
    <source>
        <dbReference type="RefSeq" id="XP_018328907.1"/>
    </source>
</evidence>
<protein>
    <recommendedName>
        <fullName evidence="3">Transmembrane protein 192</fullName>
    </recommendedName>
</protein>
<name>A0A1W4WYF2_AGRPL</name>
<comment type="similarity">
    <text evidence="2">Belongs to the TMEM192 family.</text>
</comment>
<keyword evidence="5 8" id="KW-1133">Transmembrane helix</keyword>
<dbReference type="Pfam" id="PF14802">
    <property type="entry name" value="TMEM192"/>
    <property type="match status" value="1"/>
</dbReference>
<evidence type="ECO:0000256" key="8">
    <source>
        <dbReference type="SAM" id="Phobius"/>
    </source>
</evidence>
<dbReference type="RefSeq" id="XP_018328906.1">
    <property type="nucleotide sequence ID" value="XM_018473404.2"/>
</dbReference>
<dbReference type="GeneID" id="108739493"/>
<evidence type="ECO:0000256" key="6">
    <source>
        <dbReference type="ARBA" id="ARBA00023136"/>
    </source>
</evidence>
<dbReference type="RefSeq" id="XP_018328908.1">
    <property type="nucleotide sequence ID" value="XM_018473406.2"/>
</dbReference>
<dbReference type="STRING" id="224129.A0A1W4WYF2"/>
<feature type="transmembrane region" description="Helical" evidence="8">
    <location>
        <begin position="126"/>
        <end position="145"/>
    </location>
</feature>
<proteinExistence type="inferred from homology"/>
<dbReference type="InterPro" id="IPR029399">
    <property type="entry name" value="TMEM192"/>
</dbReference>
<dbReference type="GO" id="GO:0005765">
    <property type="term" value="C:lysosomal membrane"/>
    <property type="evidence" value="ECO:0007669"/>
    <property type="project" value="TreeGrafter"/>
</dbReference>
<evidence type="ECO:0000256" key="7">
    <source>
        <dbReference type="SAM" id="Coils"/>
    </source>
</evidence>
<keyword evidence="4 8" id="KW-0812">Transmembrane</keyword>
<dbReference type="PANTHER" id="PTHR31592:SF1">
    <property type="entry name" value="TRANSMEMBRANE PROTEIN 192"/>
    <property type="match status" value="1"/>
</dbReference>
<evidence type="ECO:0000313" key="10">
    <source>
        <dbReference type="RefSeq" id="XP_018328906.1"/>
    </source>
</evidence>
<keyword evidence="7" id="KW-0175">Coiled coil</keyword>
<feature type="transmembrane region" description="Helical" evidence="8">
    <location>
        <begin position="80"/>
        <end position="101"/>
    </location>
</feature>
<dbReference type="RefSeq" id="XP_025833764.1">
    <property type="nucleotide sequence ID" value="XM_025977979.1"/>
</dbReference>
<evidence type="ECO:0000256" key="3">
    <source>
        <dbReference type="ARBA" id="ARBA00014635"/>
    </source>
</evidence>
<evidence type="ECO:0000256" key="4">
    <source>
        <dbReference type="ARBA" id="ARBA00022692"/>
    </source>
</evidence>
<feature type="transmembrane region" description="Helical" evidence="8">
    <location>
        <begin position="165"/>
        <end position="189"/>
    </location>
</feature>
<dbReference type="GO" id="GO:0005770">
    <property type="term" value="C:late endosome"/>
    <property type="evidence" value="ECO:0007669"/>
    <property type="project" value="TreeGrafter"/>
</dbReference>
<dbReference type="RefSeq" id="XP_018328907.1">
    <property type="nucleotide sequence ID" value="XM_018473405.2"/>
</dbReference>
<dbReference type="KEGG" id="apln:108739493"/>
<keyword evidence="9" id="KW-1185">Reference proteome</keyword>
<reference evidence="10 11" key="1">
    <citation type="submission" date="2025-04" db="UniProtKB">
        <authorList>
            <consortium name="RefSeq"/>
        </authorList>
    </citation>
    <scope>IDENTIFICATION</scope>
    <source>
        <tissue evidence="10 11">Entire body</tissue>
    </source>
</reference>
<evidence type="ECO:0000256" key="1">
    <source>
        <dbReference type="ARBA" id="ARBA00004141"/>
    </source>
</evidence>
<sequence>MVSLSRSFNINSGGATFFDESVNMDDTRNLLPIFESYGLFRPLKTIYPFTLQLLFTVALEITAIVFAIRHPDENSKCREYFIIIYMHVGLWFFSLIVDQVVRIHHYQLRMSGYLEFYKKTQVHHRLPLYVISLWNAVILFIQVLMQHFYSDNFADKCIKSGLLSPISYIAALITIETCVIAGVNINYIVRVREFNTTQPPPDVQKEEWNACSSHEQFAQGEIGYRPPGDKIYDLIEKQADLIRHLKDHNAQLAEKLMVLNAQLQAQKGRRITNQQDNAVATI</sequence>
<feature type="transmembrane region" description="Helical" evidence="8">
    <location>
        <begin position="46"/>
        <end position="68"/>
    </location>
</feature>
<dbReference type="Proteomes" id="UP000192223">
    <property type="component" value="Unplaced"/>
</dbReference>
<gene>
    <name evidence="10 11 12 13" type="primary">LOC108739493</name>
</gene>
<evidence type="ECO:0000313" key="13">
    <source>
        <dbReference type="RefSeq" id="XP_025833764.1"/>
    </source>
</evidence>
<feature type="coiled-coil region" evidence="7">
    <location>
        <begin position="242"/>
        <end position="269"/>
    </location>
</feature>
<organism evidence="9 10">
    <name type="scientific">Agrilus planipennis</name>
    <name type="common">Emerald ash borer</name>
    <name type="synonym">Agrilus marcopoli</name>
    <dbReference type="NCBI Taxonomy" id="224129"/>
    <lineage>
        <taxon>Eukaryota</taxon>
        <taxon>Metazoa</taxon>
        <taxon>Ecdysozoa</taxon>
        <taxon>Arthropoda</taxon>
        <taxon>Hexapoda</taxon>
        <taxon>Insecta</taxon>
        <taxon>Pterygota</taxon>
        <taxon>Neoptera</taxon>
        <taxon>Endopterygota</taxon>
        <taxon>Coleoptera</taxon>
        <taxon>Polyphaga</taxon>
        <taxon>Elateriformia</taxon>
        <taxon>Buprestoidea</taxon>
        <taxon>Buprestidae</taxon>
        <taxon>Agrilinae</taxon>
        <taxon>Agrilus</taxon>
    </lineage>
</organism>